<comment type="similarity">
    <text evidence="2">Belongs to the cytochrome ubiquinol oxidase subunit 2 family.</text>
</comment>
<dbReference type="NCBIfam" id="TIGR00203">
    <property type="entry name" value="cydB"/>
    <property type="match status" value="1"/>
</dbReference>
<dbReference type="GO" id="GO:0005886">
    <property type="term" value="C:plasma membrane"/>
    <property type="evidence" value="ECO:0007669"/>
    <property type="project" value="UniProtKB-SubCell"/>
</dbReference>
<organism evidence="8 9">
    <name type="scientific">Pseudomonas luteola</name>
    <dbReference type="NCBI Taxonomy" id="47886"/>
    <lineage>
        <taxon>Bacteria</taxon>
        <taxon>Pseudomonadati</taxon>
        <taxon>Pseudomonadota</taxon>
        <taxon>Gammaproteobacteria</taxon>
        <taxon>Pseudomonadales</taxon>
        <taxon>Pseudomonadaceae</taxon>
        <taxon>Pseudomonas</taxon>
    </lineage>
</organism>
<dbReference type="InterPro" id="IPR003317">
    <property type="entry name" value="Cyt-d_oxidase_su2"/>
</dbReference>
<dbReference type="EMBL" id="UAUF01000014">
    <property type="protein sequence ID" value="SPZ12405.1"/>
    <property type="molecule type" value="Genomic_DNA"/>
</dbReference>
<keyword evidence="4 7" id="KW-0812">Transmembrane</keyword>
<evidence type="ECO:0000256" key="4">
    <source>
        <dbReference type="ARBA" id="ARBA00022692"/>
    </source>
</evidence>
<dbReference type="Proteomes" id="UP000250443">
    <property type="component" value="Unassembled WGS sequence"/>
</dbReference>
<evidence type="ECO:0000256" key="6">
    <source>
        <dbReference type="ARBA" id="ARBA00023136"/>
    </source>
</evidence>
<dbReference type="AlphaFoldDB" id="A0A2X2DJS6"/>
<feature type="transmembrane region" description="Helical" evidence="7">
    <location>
        <begin position="76"/>
        <end position="97"/>
    </location>
</feature>
<dbReference type="GO" id="GO:0009055">
    <property type="term" value="F:electron transfer activity"/>
    <property type="evidence" value="ECO:0007669"/>
    <property type="project" value="TreeGrafter"/>
</dbReference>
<evidence type="ECO:0000256" key="5">
    <source>
        <dbReference type="ARBA" id="ARBA00022989"/>
    </source>
</evidence>
<dbReference type="RefSeq" id="WP_010796186.1">
    <property type="nucleotide sequence ID" value="NZ_FQYS01000004.1"/>
</dbReference>
<sequence length="335" mass="36668">MSADLIHQLSAAALAFAIITYVVLDGTDLGVGILFPFHKETQSRHVMAFSILPIWDGNETWLVLGGGGLLALFPAAYSIFFTAMYVPIIAMLLALVFRGVSLEFRDRATPAHRRWHDVAFAGASTLAGLCQGIVLGGLIQGIPNDGSRYTGNGWDWLSGFTLTCGIGLVVGYALLGACWLVWRTEGDLQARARKQASLLGGFTLLLMGLVIVWTAGLHPLYRERWAQVEWVIPLLGLMALLALAFWKTLPCRIHYLPLFAVLGWFMVAYAALILALYPLVIPPALTIFQASSPTASQAFMLTGFAVLIPFTLAYSTYGFWVFRGKIRPREKADGE</sequence>
<dbReference type="GO" id="GO:0016682">
    <property type="term" value="F:oxidoreductase activity, acting on diphenols and related substances as donors, oxygen as acceptor"/>
    <property type="evidence" value="ECO:0007669"/>
    <property type="project" value="TreeGrafter"/>
</dbReference>
<feature type="transmembrane region" description="Helical" evidence="7">
    <location>
        <begin position="258"/>
        <end position="279"/>
    </location>
</feature>
<dbReference type="GO" id="GO:0070069">
    <property type="term" value="C:cytochrome complex"/>
    <property type="evidence" value="ECO:0007669"/>
    <property type="project" value="TreeGrafter"/>
</dbReference>
<feature type="transmembrane region" description="Helical" evidence="7">
    <location>
        <begin position="6"/>
        <end position="24"/>
    </location>
</feature>
<feature type="transmembrane region" description="Helical" evidence="7">
    <location>
        <begin position="227"/>
        <end position="246"/>
    </location>
</feature>
<evidence type="ECO:0000313" key="8">
    <source>
        <dbReference type="EMBL" id="SPZ12405.1"/>
    </source>
</evidence>
<evidence type="ECO:0000256" key="3">
    <source>
        <dbReference type="ARBA" id="ARBA00022475"/>
    </source>
</evidence>
<evidence type="ECO:0000256" key="7">
    <source>
        <dbReference type="SAM" id="Phobius"/>
    </source>
</evidence>
<evidence type="ECO:0000256" key="1">
    <source>
        <dbReference type="ARBA" id="ARBA00004651"/>
    </source>
</evidence>
<evidence type="ECO:0000256" key="2">
    <source>
        <dbReference type="ARBA" id="ARBA00007543"/>
    </source>
</evidence>
<feature type="transmembrane region" description="Helical" evidence="7">
    <location>
        <begin position="118"/>
        <end position="139"/>
    </location>
</feature>
<protein>
    <submittedName>
        <fullName evidence="8">Cytochrome D oxidase subunit B</fullName>
        <ecNumber evidence="8">1.10.3.-</ecNumber>
    </submittedName>
</protein>
<dbReference type="PANTHER" id="PTHR43141:SF4">
    <property type="entry name" value="CYTOCHROME BD2 SUBUNIT II"/>
    <property type="match status" value="1"/>
</dbReference>
<feature type="transmembrane region" description="Helical" evidence="7">
    <location>
        <begin position="159"/>
        <end position="182"/>
    </location>
</feature>
<dbReference type="GO" id="GO:0019646">
    <property type="term" value="P:aerobic electron transport chain"/>
    <property type="evidence" value="ECO:0007669"/>
    <property type="project" value="TreeGrafter"/>
</dbReference>
<keyword evidence="3" id="KW-1003">Cell membrane</keyword>
<keyword evidence="8" id="KW-0560">Oxidoreductase</keyword>
<dbReference type="PANTHER" id="PTHR43141">
    <property type="entry name" value="CYTOCHROME BD2 SUBUNIT II"/>
    <property type="match status" value="1"/>
</dbReference>
<keyword evidence="6 7" id="KW-0472">Membrane</keyword>
<dbReference type="Pfam" id="PF02322">
    <property type="entry name" value="Cyt_bd_oxida_II"/>
    <property type="match status" value="1"/>
</dbReference>
<gene>
    <name evidence="8" type="primary">cydB_3</name>
    <name evidence="8" type="ORF">NCTC11842_04442</name>
</gene>
<dbReference type="EC" id="1.10.3.-" evidence="8"/>
<reference evidence="8 9" key="1">
    <citation type="submission" date="2018-06" db="EMBL/GenBank/DDBJ databases">
        <authorList>
            <consortium name="Pathogen Informatics"/>
            <person name="Doyle S."/>
        </authorList>
    </citation>
    <scope>NUCLEOTIDE SEQUENCE [LARGE SCALE GENOMIC DNA]</scope>
    <source>
        <strain evidence="8 9">NCTC11842</strain>
    </source>
</reference>
<feature type="transmembrane region" description="Helical" evidence="7">
    <location>
        <begin position="202"/>
        <end position="221"/>
    </location>
</feature>
<accession>A0A2X2DJS6</accession>
<proteinExistence type="inferred from homology"/>
<evidence type="ECO:0000313" key="9">
    <source>
        <dbReference type="Proteomes" id="UP000250443"/>
    </source>
</evidence>
<name>A0A2X2DJS6_PSELU</name>
<feature type="transmembrane region" description="Helical" evidence="7">
    <location>
        <begin position="299"/>
        <end position="322"/>
    </location>
</feature>
<comment type="subcellular location">
    <subcellularLocation>
        <location evidence="1">Cell membrane</location>
        <topology evidence="1">Multi-pass membrane protein</topology>
    </subcellularLocation>
</comment>
<keyword evidence="5 7" id="KW-1133">Transmembrane helix</keyword>